<reference evidence="2 3" key="1">
    <citation type="submission" date="2017-05" db="EMBL/GenBank/DDBJ databases">
        <title>Streptomyces alboflavus Genome sequencing and assembly.</title>
        <authorList>
            <person name="Wang Y."/>
            <person name="Du B."/>
            <person name="Ding Y."/>
            <person name="Liu H."/>
            <person name="Hou Q."/>
            <person name="Liu K."/>
            <person name="Wang C."/>
            <person name="Yao L."/>
        </authorList>
    </citation>
    <scope>NUCLEOTIDE SEQUENCE [LARGE SCALE GENOMIC DNA]</scope>
    <source>
        <strain evidence="2 3">MDJK44</strain>
    </source>
</reference>
<dbReference type="EMBL" id="CP021748">
    <property type="protein sequence ID" value="ARX89438.1"/>
    <property type="molecule type" value="Genomic_DNA"/>
</dbReference>
<evidence type="ECO:0000256" key="1">
    <source>
        <dbReference type="SAM" id="MobiDB-lite"/>
    </source>
</evidence>
<dbReference type="KEGG" id="salf:SMD44_08925"/>
<feature type="region of interest" description="Disordered" evidence="1">
    <location>
        <begin position="1"/>
        <end position="32"/>
    </location>
</feature>
<organism evidence="2 3">
    <name type="scientific">Streptomyces alboflavus</name>
    <dbReference type="NCBI Taxonomy" id="67267"/>
    <lineage>
        <taxon>Bacteria</taxon>
        <taxon>Bacillati</taxon>
        <taxon>Actinomycetota</taxon>
        <taxon>Actinomycetes</taxon>
        <taxon>Kitasatosporales</taxon>
        <taxon>Streptomycetaceae</taxon>
        <taxon>Streptomyces</taxon>
    </lineage>
</organism>
<evidence type="ECO:0000313" key="3">
    <source>
        <dbReference type="Proteomes" id="UP000195880"/>
    </source>
</evidence>
<gene>
    <name evidence="2" type="ORF">SMD44_08925</name>
</gene>
<dbReference type="Proteomes" id="UP000195880">
    <property type="component" value="Chromosome"/>
</dbReference>
<evidence type="ECO:0000313" key="2">
    <source>
        <dbReference type="EMBL" id="ARX89438.1"/>
    </source>
</evidence>
<name>A0A1Z1WSN2_9ACTN</name>
<feature type="compositionally biased region" description="Basic and acidic residues" evidence="1">
    <location>
        <begin position="1"/>
        <end position="10"/>
    </location>
</feature>
<accession>A0A1Z1WSN2</accession>
<keyword evidence="3" id="KW-1185">Reference proteome</keyword>
<sequence>MIHIVGHEEFTAEPVADSATDQPLPRLPWPRT</sequence>
<dbReference type="AlphaFoldDB" id="A0A1Z1WSN2"/>
<proteinExistence type="predicted"/>
<protein>
    <submittedName>
        <fullName evidence="2">Uncharacterized protein</fullName>
    </submittedName>
</protein>